<dbReference type="Proteomes" id="UP000053864">
    <property type="component" value="Unassembled WGS sequence"/>
</dbReference>
<protein>
    <submittedName>
        <fullName evidence="1">Uncharacterized protein</fullName>
    </submittedName>
</protein>
<accession>W2GGA1</accession>
<reference evidence="1" key="1">
    <citation type="submission" date="2013-11" db="EMBL/GenBank/DDBJ databases">
        <title>The Genome Sequence of Phytophthora parasitica CJ02B3.</title>
        <authorList>
            <consortium name="The Broad Institute Genomics Platform"/>
            <person name="Russ C."/>
            <person name="Tyler B."/>
            <person name="Panabieres F."/>
            <person name="Shan W."/>
            <person name="Tripathy S."/>
            <person name="Grunwald N."/>
            <person name="Machado M."/>
            <person name="Johnson C.S."/>
            <person name="Arredondo F."/>
            <person name="Hong C."/>
            <person name="Coffey M."/>
            <person name="Young S.K."/>
            <person name="Zeng Q."/>
            <person name="Gargeya S."/>
            <person name="Fitzgerald M."/>
            <person name="Abouelleil A."/>
            <person name="Alvarado L."/>
            <person name="Chapman S.B."/>
            <person name="Gainer-Dewar J."/>
            <person name="Goldberg J."/>
            <person name="Griggs A."/>
            <person name="Gujja S."/>
            <person name="Hansen M."/>
            <person name="Howarth C."/>
            <person name="Imamovic A."/>
            <person name="Ireland A."/>
            <person name="Larimer J."/>
            <person name="McCowan C."/>
            <person name="Murphy C."/>
            <person name="Pearson M."/>
            <person name="Poon T.W."/>
            <person name="Priest M."/>
            <person name="Roberts A."/>
            <person name="Saif S."/>
            <person name="Shea T."/>
            <person name="Sykes S."/>
            <person name="Wortman J."/>
            <person name="Nusbaum C."/>
            <person name="Birren B."/>
        </authorList>
    </citation>
    <scope>NUCLEOTIDE SEQUENCE [LARGE SCALE GENOMIC DNA]</scope>
    <source>
        <strain evidence="1">CJ02B3</strain>
    </source>
</reference>
<organism evidence="1">
    <name type="scientific">Phytophthora nicotianae</name>
    <name type="common">Potato buckeye rot agent</name>
    <name type="synonym">Phytophthora parasitica</name>
    <dbReference type="NCBI Taxonomy" id="4792"/>
    <lineage>
        <taxon>Eukaryota</taxon>
        <taxon>Sar</taxon>
        <taxon>Stramenopiles</taxon>
        <taxon>Oomycota</taxon>
        <taxon>Peronosporomycetes</taxon>
        <taxon>Peronosporales</taxon>
        <taxon>Peronosporaceae</taxon>
        <taxon>Phytophthora</taxon>
    </lineage>
</organism>
<reference evidence="2" key="2">
    <citation type="submission" date="2013-11" db="EMBL/GenBank/DDBJ databases">
        <title>The Genome Sequence of Phytophthora parasitica CJ05E6.</title>
        <authorList>
            <consortium name="The Broad Institute Genomics Platform"/>
            <person name="Russ C."/>
            <person name="Tyler B."/>
            <person name="Panabieres F."/>
            <person name="Shan W."/>
            <person name="Tripathy S."/>
            <person name="Grunwald N."/>
            <person name="Machado M."/>
            <person name="Johnson C.S."/>
            <person name="Arredondo F."/>
            <person name="Hong C."/>
            <person name="Coffey M."/>
            <person name="Young S.K."/>
            <person name="Zeng Q."/>
            <person name="Gargeya S."/>
            <person name="Fitzgerald M."/>
            <person name="Abouelleil A."/>
            <person name="Alvarado L."/>
            <person name="Chapman S.B."/>
            <person name="Gainer-Dewar J."/>
            <person name="Goldberg J."/>
            <person name="Griggs A."/>
            <person name="Gujja S."/>
            <person name="Hansen M."/>
            <person name="Howarth C."/>
            <person name="Imamovic A."/>
            <person name="Ireland A."/>
            <person name="Larimer J."/>
            <person name="McCowan C."/>
            <person name="Murphy C."/>
            <person name="Pearson M."/>
            <person name="Poon T.W."/>
            <person name="Priest M."/>
            <person name="Roberts A."/>
            <person name="Saif S."/>
            <person name="Shea T."/>
            <person name="Sykes S."/>
            <person name="Wortman J."/>
            <person name="Nusbaum C."/>
            <person name="Birren B."/>
        </authorList>
    </citation>
    <scope>NUCLEOTIDE SEQUENCE [LARGE SCALE GENOMIC DNA]</scope>
    <source>
        <strain evidence="2">CJ05E6</strain>
    </source>
</reference>
<gene>
    <name evidence="1" type="ORF">L915_13217</name>
    <name evidence="2" type="ORF">L916_13103</name>
</gene>
<dbReference type="EMBL" id="KI687531">
    <property type="protein sequence ID" value="ETK81281.1"/>
    <property type="molecule type" value="Genomic_DNA"/>
</dbReference>
<evidence type="ECO:0000313" key="2">
    <source>
        <dbReference type="EMBL" id="ETL34709.1"/>
    </source>
</evidence>
<sequence length="36" mass="3889">MAATLRAHRKPNGSGSCAIRVVRVNVLPKPPNRHAI</sequence>
<name>W2GGA1_PHYNI</name>
<dbReference type="Proteomes" id="UP000053236">
    <property type="component" value="Unassembled WGS sequence"/>
</dbReference>
<dbReference type="AlphaFoldDB" id="W2GGA1"/>
<evidence type="ECO:0000313" key="1">
    <source>
        <dbReference type="EMBL" id="ETK81281.1"/>
    </source>
</evidence>
<proteinExistence type="predicted"/>
<dbReference type="EMBL" id="KI674260">
    <property type="protein sequence ID" value="ETL34709.1"/>
    <property type="molecule type" value="Genomic_DNA"/>
</dbReference>